<dbReference type="Gene3D" id="1.25.40.10">
    <property type="entry name" value="Tetratricopeptide repeat domain"/>
    <property type="match status" value="1"/>
</dbReference>
<dbReference type="AlphaFoldDB" id="A0A5C1A8W7"/>
<dbReference type="KEGG" id="lrs:PX52LOC_00406"/>
<proteinExistence type="predicted"/>
<sequence length="815" mass="90179">MRKKFIGWAVLASVMLVASTICGLAVRSFVGPDIDYDPYQMAGARMAAPPPQRIRYDLVNRPPTAFDPPEQPGDRESQELLRPLRAISAEKDVAELSDRLAQFDTMRMAEEEVALGFYLHRGQPTQLDIDTAAFDIRGSVAQLLTDRPALFPTGAAQVLRVRWSPDRREAQLLARHTATADGRKTVCYTRWWMARNGRGEWLVYDFDFRDTHLRFLATRSYLVNHPVKDGLPLAANGPEPADLASFQNYLQAVYWLSLTAAGNDPATVNATACANGMVQPAQIPAVSAARHAMQQRLAALNGNPNGAATYANVVRREYPDTPSNVLAEATARNARKDYAAALERVRAYRELIGDNPEAYREEAKAEAGLKSDPKAAIAVLRKGLDVFPGDRALLIDLARRVPADERETVGELIAKTATADVLGVAAGLFEAQFPSIVDGLATGFLRVKPQDSLAQVRGVQAKVALSQTKAAGELLSKFRTANPAAWPATRAAILAEPRAFREPGDYYDLFARAGEAEDAYRTIARRSQNLAWTPPNSPGIAAAVKQLDALNTAHAAKFPNDPELLLWQAHVSYARGDFAAADAKLATAMAKLKKPATDDRTAIDPEEAPAKREAREWEWTAYRRLRTQCLAKLGKWKQAYEQLPPAGDTFDQLANRFIGENDEFSLAELLELHAQKHPDDQDLPYWRGEVQFLRKDYEAARKFFLAAQRQKADANAAPDYRTHERLVRTYLRLKRPADATAQMDWFEPRPLMGGEPKVFLHAVIAVAGDDPDTVLDILDQNPAMAAALYFDPDATALLTKPIFTPVRQKYPPPVR</sequence>
<dbReference type="EMBL" id="CP042425">
    <property type="protein sequence ID" value="QEL13548.1"/>
    <property type="molecule type" value="Genomic_DNA"/>
</dbReference>
<reference evidence="2" key="1">
    <citation type="submission" date="2019-08" db="EMBL/GenBank/DDBJ databases">
        <title>Limnoglobus roseus gen. nov., sp. nov., a novel freshwater planctomycete with a giant genome from the family Gemmataceae.</title>
        <authorList>
            <person name="Kulichevskaya I.S."/>
            <person name="Naumoff D.G."/>
            <person name="Miroshnikov K."/>
            <person name="Ivanova A."/>
            <person name="Philippov D.A."/>
            <person name="Hakobyan A."/>
            <person name="Rijpstra I.C."/>
            <person name="Sinninghe Damste J.S."/>
            <person name="Liesack W."/>
            <person name="Dedysh S.N."/>
        </authorList>
    </citation>
    <scope>NUCLEOTIDE SEQUENCE [LARGE SCALE GENOMIC DNA]</scope>
    <source>
        <strain evidence="2">PX52</strain>
    </source>
</reference>
<name>A0A5C1A8W7_9BACT</name>
<dbReference type="Proteomes" id="UP000324974">
    <property type="component" value="Chromosome"/>
</dbReference>
<dbReference type="SUPFAM" id="SSF48452">
    <property type="entry name" value="TPR-like"/>
    <property type="match status" value="2"/>
</dbReference>
<keyword evidence="2" id="KW-1185">Reference proteome</keyword>
<gene>
    <name evidence="1" type="ORF">PX52LOC_00406</name>
</gene>
<dbReference type="RefSeq" id="WP_149108512.1">
    <property type="nucleotide sequence ID" value="NZ_CP042425.1"/>
</dbReference>
<dbReference type="InterPro" id="IPR011990">
    <property type="entry name" value="TPR-like_helical_dom_sf"/>
</dbReference>
<protein>
    <submittedName>
        <fullName evidence="1">Tetratricopeptide repeat protein</fullName>
    </submittedName>
</protein>
<accession>A0A5C1A8W7</accession>
<evidence type="ECO:0000313" key="1">
    <source>
        <dbReference type="EMBL" id="QEL13548.1"/>
    </source>
</evidence>
<organism evidence="1 2">
    <name type="scientific">Limnoglobus roseus</name>
    <dbReference type="NCBI Taxonomy" id="2598579"/>
    <lineage>
        <taxon>Bacteria</taxon>
        <taxon>Pseudomonadati</taxon>
        <taxon>Planctomycetota</taxon>
        <taxon>Planctomycetia</taxon>
        <taxon>Gemmatales</taxon>
        <taxon>Gemmataceae</taxon>
        <taxon>Limnoglobus</taxon>
    </lineage>
</organism>
<dbReference type="OrthoDB" id="224082at2"/>
<evidence type="ECO:0000313" key="2">
    <source>
        <dbReference type="Proteomes" id="UP000324974"/>
    </source>
</evidence>